<feature type="non-terminal residue" evidence="2">
    <location>
        <position position="107"/>
    </location>
</feature>
<evidence type="ECO:0000313" key="3">
    <source>
        <dbReference type="Proteomes" id="UP000574390"/>
    </source>
</evidence>
<gene>
    <name evidence="2" type="ORF">FOZ62_015005</name>
</gene>
<dbReference type="AlphaFoldDB" id="A0A7J6PN29"/>
<dbReference type="Proteomes" id="UP000574390">
    <property type="component" value="Unassembled WGS sequence"/>
</dbReference>
<accession>A0A7J6PN29</accession>
<organism evidence="2 3">
    <name type="scientific">Perkinsus olseni</name>
    <name type="common">Perkinsus atlanticus</name>
    <dbReference type="NCBI Taxonomy" id="32597"/>
    <lineage>
        <taxon>Eukaryota</taxon>
        <taxon>Sar</taxon>
        <taxon>Alveolata</taxon>
        <taxon>Perkinsozoa</taxon>
        <taxon>Perkinsea</taxon>
        <taxon>Perkinsida</taxon>
        <taxon>Perkinsidae</taxon>
        <taxon>Perkinsus</taxon>
    </lineage>
</organism>
<proteinExistence type="predicted"/>
<name>A0A7J6PN29_PEROL</name>
<sequence length="107" mass="12213">TACVSRGVLMQVTNFALRTPAMMRCILNLWYTATSPTARRLRPPRLISTATFTALEYLPTTIRMPRPLEIPVWSSKPDREWMYPRSKEAGSSQSSSRQRGKISLGRR</sequence>
<reference evidence="2 3" key="1">
    <citation type="submission" date="2020-04" db="EMBL/GenBank/DDBJ databases">
        <title>Perkinsus olseni comparative genomics.</title>
        <authorList>
            <person name="Bogema D.R."/>
        </authorList>
    </citation>
    <scope>NUCLEOTIDE SEQUENCE [LARGE SCALE GENOMIC DNA]</scope>
    <source>
        <strain evidence="2">ATCC PRA-205</strain>
    </source>
</reference>
<dbReference type="EMBL" id="JABANM010035594">
    <property type="protein sequence ID" value="KAF4697503.1"/>
    <property type="molecule type" value="Genomic_DNA"/>
</dbReference>
<comment type="caution">
    <text evidence="2">The sequence shown here is derived from an EMBL/GenBank/DDBJ whole genome shotgun (WGS) entry which is preliminary data.</text>
</comment>
<feature type="region of interest" description="Disordered" evidence="1">
    <location>
        <begin position="83"/>
        <end position="107"/>
    </location>
</feature>
<feature type="non-terminal residue" evidence="2">
    <location>
        <position position="1"/>
    </location>
</feature>
<protein>
    <submittedName>
        <fullName evidence="2">Uncharacterized protein</fullName>
    </submittedName>
</protein>
<evidence type="ECO:0000256" key="1">
    <source>
        <dbReference type="SAM" id="MobiDB-lite"/>
    </source>
</evidence>
<feature type="compositionally biased region" description="Basic residues" evidence="1">
    <location>
        <begin position="98"/>
        <end position="107"/>
    </location>
</feature>
<evidence type="ECO:0000313" key="2">
    <source>
        <dbReference type="EMBL" id="KAF4697503.1"/>
    </source>
</evidence>